<evidence type="ECO:0000313" key="2">
    <source>
        <dbReference type="Proteomes" id="UP001165427"/>
    </source>
</evidence>
<protein>
    <submittedName>
        <fullName evidence="1">YkgJ family cysteine cluster protein</fullName>
    </submittedName>
</protein>
<reference evidence="1" key="1">
    <citation type="submission" date="2022-04" db="EMBL/GenBank/DDBJ databases">
        <title>Desulfatitalea alkaliphila sp. nov., a novel anaerobic sulfate-reducing bacterium isolated from terrestrial mud volcano, Taman Peninsula, Russia.</title>
        <authorList>
            <person name="Khomyakova M.A."/>
            <person name="Merkel A.Y."/>
            <person name="Slobodkin A.I."/>
        </authorList>
    </citation>
    <scope>NUCLEOTIDE SEQUENCE</scope>
    <source>
        <strain evidence="1">M08but</strain>
    </source>
</reference>
<dbReference type="PANTHER" id="PTHR35866">
    <property type="entry name" value="PUTATIVE-RELATED"/>
    <property type="match status" value="1"/>
</dbReference>
<comment type="caution">
    <text evidence="1">The sequence shown here is derived from an EMBL/GenBank/DDBJ whole genome shotgun (WGS) entry which is preliminary data.</text>
</comment>
<sequence length="141" mass="15794">MVADLAARAYFFDQGLRFACRRCGACCTGAPGTIYVAPAELAPIATCLGVTVPDLIHTYLYSFQDSYSIREDKRGRCLFFEAGCTIYEARPLQCRAFPFWFRNLRSEARWREVQRECPGIGQGPRHSREAILALAGATMTI</sequence>
<accession>A0AA41UPZ6</accession>
<proteinExistence type="predicted"/>
<dbReference type="PANTHER" id="PTHR35866:SF1">
    <property type="entry name" value="YKGJ FAMILY CYSTEINE CLUSTER PROTEIN"/>
    <property type="match status" value="1"/>
</dbReference>
<dbReference type="EMBL" id="JALJRB010000009">
    <property type="protein sequence ID" value="MCJ8500923.1"/>
    <property type="molecule type" value="Genomic_DNA"/>
</dbReference>
<keyword evidence="2" id="KW-1185">Reference proteome</keyword>
<dbReference type="Pfam" id="PF03692">
    <property type="entry name" value="CxxCxxCC"/>
    <property type="match status" value="1"/>
</dbReference>
<evidence type="ECO:0000313" key="1">
    <source>
        <dbReference type="EMBL" id="MCJ8500923.1"/>
    </source>
</evidence>
<dbReference type="Proteomes" id="UP001165427">
    <property type="component" value="Unassembled WGS sequence"/>
</dbReference>
<dbReference type="InterPro" id="IPR005358">
    <property type="entry name" value="Puta_zinc/iron-chelating_dom"/>
</dbReference>
<dbReference type="AlphaFoldDB" id="A0AA41UPZ6"/>
<dbReference type="RefSeq" id="WP_246906740.1">
    <property type="nucleotide sequence ID" value="NZ_JALJRB010000009.1"/>
</dbReference>
<organism evidence="1 2">
    <name type="scientific">Desulfatitalea alkaliphila</name>
    <dbReference type="NCBI Taxonomy" id="2929485"/>
    <lineage>
        <taxon>Bacteria</taxon>
        <taxon>Pseudomonadati</taxon>
        <taxon>Thermodesulfobacteriota</taxon>
        <taxon>Desulfobacteria</taxon>
        <taxon>Desulfobacterales</taxon>
        <taxon>Desulfosarcinaceae</taxon>
        <taxon>Desulfatitalea</taxon>
    </lineage>
</organism>
<name>A0AA41UPZ6_9BACT</name>
<gene>
    <name evidence="1" type="ORF">MRX98_10100</name>
</gene>